<accession>A0A0L8I2T3</accession>
<name>A0A0L8I2T3_OCTBM</name>
<organism evidence="2">
    <name type="scientific">Octopus bimaculoides</name>
    <name type="common">California two-spotted octopus</name>
    <dbReference type="NCBI Taxonomy" id="37653"/>
    <lineage>
        <taxon>Eukaryota</taxon>
        <taxon>Metazoa</taxon>
        <taxon>Spiralia</taxon>
        <taxon>Lophotrochozoa</taxon>
        <taxon>Mollusca</taxon>
        <taxon>Cephalopoda</taxon>
        <taxon>Coleoidea</taxon>
        <taxon>Octopodiformes</taxon>
        <taxon>Octopoda</taxon>
        <taxon>Incirrata</taxon>
        <taxon>Octopodidae</taxon>
        <taxon>Octopus</taxon>
    </lineage>
</organism>
<evidence type="ECO:0000256" key="1">
    <source>
        <dbReference type="SAM" id="SignalP"/>
    </source>
</evidence>
<evidence type="ECO:0000313" key="2">
    <source>
        <dbReference type="EMBL" id="KOF95791.1"/>
    </source>
</evidence>
<reference evidence="2" key="1">
    <citation type="submission" date="2015-07" db="EMBL/GenBank/DDBJ databases">
        <title>MeaNS - Measles Nucleotide Surveillance Program.</title>
        <authorList>
            <person name="Tran T."/>
            <person name="Druce J."/>
        </authorList>
    </citation>
    <scope>NUCLEOTIDE SEQUENCE</scope>
    <source>
        <strain evidence="2">UCB-OBI-ISO-001</strain>
        <tissue evidence="2">Gonad</tissue>
    </source>
</reference>
<proteinExistence type="predicted"/>
<sequence length="61" mass="6580">MLLLLLSTGMLMDGSGSQIEPNPVQPIPQSNTSLRCTKIQSVTKATIDPSVAPAWPQYPQQ</sequence>
<gene>
    <name evidence="2" type="ORF">OCBIM_22037184mg</name>
</gene>
<feature type="signal peptide" evidence="1">
    <location>
        <begin position="1"/>
        <end position="16"/>
    </location>
</feature>
<feature type="chain" id="PRO_5005584127" evidence="1">
    <location>
        <begin position="17"/>
        <end position="61"/>
    </location>
</feature>
<dbReference type="AlphaFoldDB" id="A0A0L8I2T3"/>
<protein>
    <submittedName>
        <fullName evidence="2">Uncharacterized protein</fullName>
    </submittedName>
</protein>
<dbReference type="EMBL" id="KQ416681">
    <property type="protein sequence ID" value="KOF95791.1"/>
    <property type="molecule type" value="Genomic_DNA"/>
</dbReference>
<keyword evidence="1" id="KW-0732">Signal</keyword>